<evidence type="ECO:0000256" key="3">
    <source>
        <dbReference type="ARBA" id="ARBA00022490"/>
    </source>
</evidence>
<dbReference type="Pfam" id="PF14011">
    <property type="entry name" value="ESX-1_EspG"/>
    <property type="match status" value="1"/>
</dbReference>
<evidence type="ECO:0000256" key="4">
    <source>
        <dbReference type="ARBA" id="ARBA00023186"/>
    </source>
</evidence>
<protein>
    <submittedName>
        <fullName evidence="6">ESX secretion-associated protein EspG</fullName>
    </submittedName>
</protein>
<comment type="caution">
    <text evidence="6">The sequence shown here is derived from an EMBL/GenBank/DDBJ whole genome shotgun (WGS) entry which is preliminary data.</text>
</comment>
<keyword evidence="3" id="KW-0963">Cytoplasm</keyword>
<keyword evidence="7" id="KW-1185">Reference proteome</keyword>
<evidence type="ECO:0000256" key="5">
    <source>
        <dbReference type="SAM" id="MobiDB-lite"/>
    </source>
</evidence>
<comment type="subcellular location">
    <subcellularLocation>
        <location evidence="1">Cytoplasm</location>
    </subcellularLocation>
</comment>
<dbReference type="Proteomes" id="UP001601444">
    <property type="component" value="Unassembled WGS sequence"/>
</dbReference>
<proteinExistence type="inferred from homology"/>
<gene>
    <name evidence="6" type="ORF">ACFYTF_25870</name>
</gene>
<comment type="similarity">
    <text evidence="2">Belongs to the EspG family.</text>
</comment>
<accession>A0ABW6PV15</accession>
<name>A0ABW6PV15_9NOCA</name>
<dbReference type="EMBL" id="JBIAMX010000019">
    <property type="protein sequence ID" value="MFF0546266.1"/>
    <property type="molecule type" value="Genomic_DNA"/>
</dbReference>
<evidence type="ECO:0000313" key="6">
    <source>
        <dbReference type="EMBL" id="MFF0546266.1"/>
    </source>
</evidence>
<evidence type="ECO:0000313" key="7">
    <source>
        <dbReference type="Proteomes" id="UP001601444"/>
    </source>
</evidence>
<reference evidence="6 7" key="1">
    <citation type="submission" date="2024-10" db="EMBL/GenBank/DDBJ databases">
        <title>The Natural Products Discovery Center: Release of the First 8490 Sequenced Strains for Exploring Actinobacteria Biosynthetic Diversity.</title>
        <authorList>
            <person name="Kalkreuter E."/>
            <person name="Kautsar S.A."/>
            <person name="Yang D."/>
            <person name="Bader C.D."/>
            <person name="Teijaro C.N."/>
            <person name="Fluegel L."/>
            <person name="Davis C.M."/>
            <person name="Simpson J.R."/>
            <person name="Lauterbach L."/>
            <person name="Steele A.D."/>
            <person name="Gui C."/>
            <person name="Meng S."/>
            <person name="Li G."/>
            <person name="Viehrig K."/>
            <person name="Ye F."/>
            <person name="Su P."/>
            <person name="Kiefer A.F."/>
            <person name="Nichols A."/>
            <person name="Cepeda A.J."/>
            <person name="Yan W."/>
            <person name="Fan B."/>
            <person name="Jiang Y."/>
            <person name="Adhikari A."/>
            <person name="Zheng C.-J."/>
            <person name="Schuster L."/>
            <person name="Cowan T.M."/>
            <person name="Smanski M.J."/>
            <person name="Chevrette M.G."/>
            <person name="De Carvalho L.P.S."/>
            <person name="Shen B."/>
        </authorList>
    </citation>
    <scope>NUCLEOTIDE SEQUENCE [LARGE SCALE GENOMIC DNA]</scope>
    <source>
        <strain evidence="6 7">NPDC004045</strain>
    </source>
</reference>
<dbReference type="InterPro" id="IPR025734">
    <property type="entry name" value="EspG"/>
</dbReference>
<evidence type="ECO:0000256" key="2">
    <source>
        <dbReference type="ARBA" id="ARBA00006411"/>
    </source>
</evidence>
<feature type="region of interest" description="Disordered" evidence="5">
    <location>
        <begin position="157"/>
        <end position="177"/>
    </location>
</feature>
<dbReference type="RefSeq" id="WP_387702654.1">
    <property type="nucleotide sequence ID" value="NZ_JBIAMX010000019.1"/>
</dbReference>
<sequence length="256" mass="28820">MLDWTWEPDDFAALWLNDGRDRIPRPLSFTSRFRYREEAEAHAHTVRKRYDHRDRHEIERALDVLSTGTIRIEVFGDTHAPPRTQSVEYRVLGACTNLHAVIATQHTNHGGTAHIAIRRGSPDRLGAGITAALPRLDAGCEPKAVFDRRDLAGTGSYLNDVAHNGPRDRYQRTTRRPLSGSGCAAIYVGSRSGSEPIEVLEWLDYADDGRYIQQRTTEQIRIEPAGPAAIADRIARMITRGRDLHLTHSAGNLYRH</sequence>
<evidence type="ECO:0000256" key="1">
    <source>
        <dbReference type="ARBA" id="ARBA00004496"/>
    </source>
</evidence>
<organism evidence="6 7">
    <name type="scientific">Nocardia thailandica</name>
    <dbReference type="NCBI Taxonomy" id="257275"/>
    <lineage>
        <taxon>Bacteria</taxon>
        <taxon>Bacillati</taxon>
        <taxon>Actinomycetota</taxon>
        <taxon>Actinomycetes</taxon>
        <taxon>Mycobacteriales</taxon>
        <taxon>Nocardiaceae</taxon>
        <taxon>Nocardia</taxon>
    </lineage>
</organism>
<keyword evidence="4" id="KW-0143">Chaperone</keyword>